<gene>
    <name evidence="1" type="ORF">I7X12_11640</name>
</gene>
<reference evidence="1 2" key="1">
    <citation type="submission" date="2020-12" db="EMBL/GenBank/DDBJ databases">
        <title>Halosimplex halophilum sp. nov. and Halosimplex salinum sp. nov., two new members of the genus Halosimplex.</title>
        <authorList>
            <person name="Cui H.L."/>
        </authorList>
    </citation>
    <scope>NUCLEOTIDE SEQUENCE [LARGE SCALE GENOMIC DNA]</scope>
    <source>
        <strain evidence="1 2">YGH94</strain>
    </source>
</reference>
<name>A0A7T3KTW2_9EURY</name>
<dbReference type="RefSeq" id="WP_198060250.1">
    <property type="nucleotide sequence ID" value="NZ_CP065856.1"/>
</dbReference>
<evidence type="ECO:0000313" key="1">
    <source>
        <dbReference type="EMBL" id="QPV61419.1"/>
    </source>
</evidence>
<dbReference type="AlphaFoldDB" id="A0A7T3KTW2"/>
<proteinExistence type="predicted"/>
<dbReference type="GeneID" id="60589155"/>
<accession>A0A7T3KTW2</accession>
<protein>
    <submittedName>
        <fullName evidence="1">Uncharacterized protein</fullName>
    </submittedName>
</protein>
<keyword evidence="2" id="KW-1185">Reference proteome</keyword>
<evidence type="ECO:0000313" key="2">
    <source>
        <dbReference type="Proteomes" id="UP000595001"/>
    </source>
</evidence>
<sequence>MTEPTVRLPLRPLGRRLEHDGSTLRLVGECVSTGALLALTTQGFAAIPGGVPV</sequence>
<organism evidence="1 2">
    <name type="scientific">Halosimplex litoreum</name>
    <dbReference type="NCBI Taxonomy" id="1198301"/>
    <lineage>
        <taxon>Archaea</taxon>
        <taxon>Methanobacteriati</taxon>
        <taxon>Methanobacteriota</taxon>
        <taxon>Stenosarchaea group</taxon>
        <taxon>Halobacteria</taxon>
        <taxon>Halobacteriales</taxon>
        <taxon>Haloarculaceae</taxon>
        <taxon>Halosimplex</taxon>
    </lineage>
</organism>
<dbReference type="EMBL" id="CP065856">
    <property type="protein sequence ID" value="QPV61419.1"/>
    <property type="molecule type" value="Genomic_DNA"/>
</dbReference>
<dbReference type="KEGG" id="hlt:I7X12_11640"/>
<dbReference type="Proteomes" id="UP000595001">
    <property type="component" value="Chromosome"/>
</dbReference>